<name>A0A915KDI1_ROMCU</name>
<evidence type="ECO:0000313" key="1">
    <source>
        <dbReference type="Proteomes" id="UP000887565"/>
    </source>
</evidence>
<dbReference type="Proteomes" id="UP000887565">
    <property type="component" value="Unplaced"/>
</dbReference>
<evidence type="ECO:0000313" key="2">
    <source>
        <dbReference type="WBParaSite" id="nRc.2.0.1.t36853-RA"/>
    </source>
</evidence>
<sequence>YGVAWGSVLFTAGACILLLCDKEQEEIYYKEKTIYTAASTT</sequence>
<dbReference type="AlphaFoldDB" id="A0A915KDI1"/>
<accession>A0A915KDI1</accession>
<proteinExistence type="predicted"/>
<protein>
    <submittedName>
        <fullName evidence="2">Uncharacterized protein</fullName>
    </submittedName>
</protein>
<dbReference type="WBParaSite" id="nRc.2.0.1.t36853-RA">
    <property type="protein sequence ID" value="nRc.2.0.1.t36853-RA"/>
    <property type="gene ID" value="nRc.2.0.1.g36853"/>
</dbReference>
<keyword evidence="1" id="KW-1185">Reference proteome</keyword>
<organism evidence="1 2">
    <name type="scientific">Romanomermis culicivorax</name>
    <name type="common">Nematode worm</name>
    <dbReference type="NCBI Taxonomy" id="13658"/>
    <lineage>
        <taxon>Eukaryota</taxon>
        <taxon>Metazoa</taxon>
        <taxon>Ecdysozoa</taxon>
        <taxon>Nematoda</taxon>
        <taxon>Enoplea</taxon>
        <taxon>Dorylaimia</taxon>
        <taxon>Mermithida</taxon>
        <taxon>Mermithoidea</taxon>
        <taxon>Mermithidae</taxon>
        <taxon>Romanomermis</taxon>
    </lineage>
</organism>
<reference evidence="2" key="1">
    <citation type="submission" date="2022-11" db="UniProtKB">
        <authorList>
            <consortium name="WormBaseParasite"/>
        </authorList>
    </citation>
    <scope>IDENTIFICATION</scope>
</reference>